<accession>A0A0S4L4N0</accession>
<name>A0A0S4L4N0_9BACT</name>
<keyword evidence="2" id="KW-1185">Reference proteome</keyword>
<gene>
    <name evidence="1" type="ORF">COMA1_10212</name>
</gene>
<protein>
    <submittedName>
        <fullName evidence="1">Uncharacterized protein</fullName>
    </submittedName>
</protein>
<organism evidence="1 2">
    <name type="scientific">Candidatus Nitrospira nitrosa</name>
    <dbReference type="NCBI Taxonomy" id="1742972"/>
    <lineage>
        <taxon>Bacteria</taxon>
        <taxon>Pseudomonadati</taxon>
        <taxon>Nitrospirota</taxon>
        <taxon>Nitrospiria</taxon>
        <taxon>Nitrospirales</taxon>
        <taxon>Nitrospiraceae</taxon>
        <taxon>Nitrospira</taxon>
    </lineage>
</organism>
<evidence type="ECO:0000313" key="2">
    <source>
        <dbReference type="Proteomes" id="UP000199032"/>
    </source>
</evidence>
<sequence length="48" mass="5638">MRQLIASTQESYLLAGAIEADERYLGWVRKGRRGRAQRGKCPFWVYYS</sequence>
<dbReference type="Proteomes" id="UP000199032">
    <property type="component" value="Unassembled WGS sequence"/>
</dbReference>
<reference evidence="1 2" key="1">
    <citation type="submission" date="2015-10" db="EMBL/GenBank/DDBJ databases">
        <authorList>
            <person name="Gilbert D.G."/>
        </authorList>
    </citation>
    <scope>NUCLEOTIDE SEQUENCE [LARGE SCALE GENOMIC DNA]</scope>
    <source>
        <strain evidence="1">COMA1</strain>
    </source>
</reference>
<evidence type="ECO:0000313" key="1">
    <source>
        <dbReference type="EMBL" id="CUS31662.1"/>
    </source>
</evidence>
<proteinExistence type="predicted"/>
<dbReference type="AlphaFoldDB" id="A0A0S4L4N0"/>
<dbReference type="EMBL" id="CZQA01000001">
    <property type="protein sequence ID" value="CUS31662.1"/>
    <property type="molecule type" value="Genomic_DNA"/>
</dbReference>